<reference evidence="2 3" key="1">
    <citation type="submission" date="2020-07" db="EMBL/GenBank/DDBJ databases">
        <title>Draft genome and description of Microvirga mediterraneensis Marseille-Q2068 sp. nov.</title>
        <authorList>
            <person name="Boxberger M."/>
        </authorList>
    </citation>
    <scope>NUCLEOTIDE SEQUENCE [LARGE SCALE GENOMIC DNA]</scope>
    <source>
        <strain evidence="2 3">Marseille-Q2068</strain>
    </source>
</reference>
<gene>
    <name evidence="2" type="ORF">H0S73_07720</name>
</gene>
<name>A0A838BLN9_9HYPH</name>
<dbReference type="InterPro" id="IPR036425">
    <property type="entry name" value="MoaB/Mog-like_dom_sf"/>
</dbReference>
<dbReference type="InterPro" id="IPR001453">
    <property type="entry name" value="MoaB/Mog_dom"/>
</dbReference>
<dbReference type="AlphaFoldDB" id="A0A838BLN9"/>
<dbReference type="Gene3D" id="3.40.980.10">
    <property type="entry name" value="MoaB/Mog-like domain"/>
    <property type="match status" value="1"/>
</dbReference>
<keyword evidence="3" id="KW-1185">Reference proteome</keyword>
<organism evidence="2 3">
    <name type="scientific">Microvirga mediterraneensis</name>
    <dbReference type="NCBI Taxonomy" id="2754695"/>
    <lineage>
        <taxon>Bacteria</taxon>
        <taxon>Pseudomonadati</taxon>
        <taxon>Pseudomonadota</taxon>
        <taxon>Alphaproteobacteria</taxon>
        <taxon>Hyphomicrobiales</taxon>
        <taxon>Methylobacteriaceae</taxon>
        <taxon>Microvirga</taxon>
    </lineage>
</organism>
<proteinExistence type="predicted"/>
<dbReference type="RefSeq" id="WP_181051605.1">
    <property type="nucleotide sequence ID" value="NZ_JACDXJ010000001.1"/>
</dbReference>
<comment type="caution">
    <text evidence="2">The sequence shown here is derived from an EMBL/GenBank/DDBJ whole genome shotgun (WGS) entry which is preliminary data.</text>
</comment>
<dbReference type="EMBL" id="JACDXJ010000001">
    <property type="protein sequence ID" value="MBA1156015.1"/>
    <property type="molecule type" value="Genomic_DNA"/>
</dbReference>
<dbReference type="SUPFAM" id="SSF53218">
    <property type="entry name" value="Molybdenum cofactor biosynthesis proteins"/>
    <property type="match status" value="1"/>
</dbReference>
<evidence type="ECO:0000313" key="2">
    <source>
        <dbReference type="EMBL" id="MBA1156015.1"/>
    </source>
</evidence>
<feature type="domain" description="MoaB/Mog" evidence="1">
    <location>
        <begin position="169"/>
        <end position="302"/>
    </location>
</feature>
<dbReference type="Proteomes" id="UP000572984">
    <property type="component" value="Unassembled WGS sequence"/>
</dbReference>
<evidence type="ECO:0000313" key="3">
    <source>
        <dbReference type="Proteomes" id="UP000572984"/>
    </source>
</evidence>
<dbReference type="SMART" id="SM00852">
    <property type="entry name" value="MoCF_biosynth"/>
    <property type="match status" value="1"/>
</dbReference>
<dbReference type="UniPathway" id="UPA00344"/>
<accession>A0A838BLN9</accession>
<sequence>MRFGQVPVEEAVGALAAHSVRAGETVVKKGTLVTPEIAGRLKQAGVETLIAARFEPGDVAEDEAASRLAHALAGSNVVVEAPFTGRSNLYAETSGVLVIDADSIHGLNAVDEAMTAATLPAYKPVVAGEMIGTVKIIPYAIPEDLLEKGIARAGSGALRIAPYRRRHVGVVSTLLPGLKPSVVDKTLAALGRRLEPAQARIVQDCRVPHEAASLAEELALQAKGQADLIVVFGASAIADRRDVIPSAIEMAGGRVEHFGMPVDPGNLLLVGSIAGKPVIGAPGCARSPKENGFDWILHRLLADVPVTRADIMSLGVGGLLMEIVSRPQPRAGGESAGEE</sequence>
<protein>
    <submittedName>
        <fullName evidence="2">Molybdopterin-binding protein</fullName>
    </submittedName>
</protein>
<dbReference type="CDD" id="cd03522">
    <property type="entry name" value="MoeA_like"/>
    <property type="match status" value="1"/>
</dbReference>
<dbReference type="Pfam" id="PF00994">
    <property type="entry name" value="MoCF_biosynth"/>
    <property type="match status" value="1"/>
</dbReference>
<evidence type="ECO:0000259" key="1">
    <source>
        <dbReference type="SMART" id="SM00852"/>
    </source>
</evidence>